<reference evidence="1 2" key="1">
    <citation type="submission" date="2018-11" db="EMBL/GenBank/DDBJ databases">
        <authorList>
            <consortium name="Pathogen Informatics"/>
        </authorList>
    </citation>
    <scope>NUCLEOTIDE SEQUENCE [LARGE SCALE GENOMIC DNA]</scope>
</reference>
<sequence>MKPKPEAPSPPRFLLVLFLSALTRRRRQRCRQTSGAERLVYGSLKAMSVADITVIALLLKAAVLCVQTAG</sequence>
<organism evidence="2 3">
    <name type="scientific">Heligmosomoides polygyrus</name>
    <name type="common">Parasitic roundworm</name>
    <dbReference type="NCBI Taxonomy" id="6339"/>
    <lineage>
        <taxon>Eukaryota</taxon>
        <taxon>Metazoa</taxon>
        <taxon>Ecdysozoa</taxon>
        <taxon>Nematoda</taxon>
        <taxon>Chromadorea</taxon>
        <taxon>Rhabditida</taxon>
        <taxon>Rhabditina</taxon>
        <taxon>Rhabditomorpha</taxon>
        <taxon>Strongyloidea</taxon>
        <taxon>Heligmosomidae</taxon>
        <taxon>Heligmosomoides</taxon>
    </lineage>
</organism>
<evidence type="ECO:0000313" key="3">
    <source>
        <dbReference type="WBParaSite" id="HPBE_0000697401-mRNA-1"/>
    </source>
</evidence>
<evidence type="ECO:0000313" key="2">
    <source>
        <dbReference type="Proteomes" id="UP000050761"/>
    </source>
</evidence>
<accession>A0A3P7X8U3</accession>
<dbReference type="AlphaFoldDB" id="A0A183FJ32"/>
<accession>A0A183FJ32</accession>
<dbReference type="WBParaSite" id="HPBE_0000697401-mRNA-1">
    <property type="protein sequence ID" value="HPBE_0000697401-mRNA-1"/>
    <property type="gene ID" value="HPBE_0000697401"/>
</dbReference>
<gene>
    <name evidence="1" type="ORF">HPBE_LOCUS6975</name>
</gene>
<dbReference type="Proteomes" id="UP000050761">
    <property type="component" value="Unassembled WGS sequence"/>
</dbReference>
<keyword evidence="2" id="KW-1185">Reference proteome</keyword>
<protein>
    <submittedName>
        <fullName evidence="3">Secreted protein</fullName>
    </submittedName>
</protein>
<reference evidence="3" key="2">
    <citation type="submission" date="2019-09" db="UniProtKB">
        <authorList>
            <consortium name="WormBaseParasite"/>
        </authorList>
    </citation>
    <scope>IDENTIFICATION</scope>
</reference>
<proteinExistence type="predicted"/>
<evidence type="ECO:0000313" key="1">
    <source>
        <dbReference type="EMBL" id="VDO70420.1"/>
    </source>
</evidence>
<name>A0A183FJ32_HELPZ</name>
<dbReference type="EMBL" id="UZAH01025783">
    <property type="protein sequence ID" value="VDO70420.1"/>
    <property type="molecule type" value="Genomic_DNA"/>
</dbReference>